<name>A0AAE1L9B0_9NEOP</name>
<dbReference type="AlphaFoldDB" id="A0AAE1L9B0"/>
<dbReference type="Pfam" id="PF01097">
    <property type="entry name" value="Defensin_2"/>
    <property type="match status" value="1"/>
</dbReference>
<feature type="domain" description="Invertebrate defensins family profile" evidence="3">
    <location>
        <begin position="40"/>
        <end position="78"/>
    </location>
</feature>
<comment type="caution">
    <text evidence="4">The sequence shown here is derived from an EMBL/GenBank/DDBJ whole genome shotgun (WGS) entry which is preliminary data.</text>
</comment>
<dbReference type="PROSITE" id="PS51378">
    <property type="entry name" value="INVERT_DEFENSINS"/>
    <property type="match status" value="1"/>
</dbReference>
<organism evidence="4 5">
    <name type="scientific">Frankliniella fusca</name>
    <dbReference type="NCBI Taxonomy" id="407009"/>
    <lineage>
        <taxon>Eukaryota</taxon>
        <taxon>Metazoa</taxon>
        <taxon>Ecdysozoa</taxon>
        <taxon>Arthropoda</taxon>
        <taxon>Hexapoda</taxon>
        <taxon>Insecta</taxon>
        <taxon>Pterygota</taxon>
        <taxon>Neoptera</taxon>
        <taxon>Paraneoptera</taxon>
        <taxon>Thysanoptera</taxon>
        <taxon>Terebrantia</taxon>
        <taxon>Thripoidea</taxon>
        <taxon>Thripidae</taxon>
        <taxon>Frankliniella</taxon>
    </lineage>
</organism>
<dbReference type="InterPro" id="IPR036574">
    <property type="entry name" value="Scorpion_toxin-like_sf"/>
</dbReference>
<dbReference type="Gene3D" id="3.30.30.10">
    <property type="entry name" value="Knottin, scorpion toxin-like"/>
    <property type="match status" value="1"/>
</dbReference>
<proteinExistence type="predicted"/>
<reference evidence="4" key="2">
    <citation type="journal article" date="2023" name="BMC Genomics">
        <title>Pest status, molecular evolution, and epigenetic factors derived from the genome assembly of Frankliniella fusca, a thysanopteran phytovirus vector.</title>
        <authorList>
            <person name="Catto M.A."/>
            <person name="Labadie P.E."/>
            <person name="Jacobson A.L."/>
            <person name="Kennedy G.G."/>
            <person name="Srinivasan R."/>
            <person name="Hunt B.G."/>
        </authorList>
    </citation>
    <scope>NUCLEOTIDE SEQUENCE</scope>
    <source>
        <strain evidence="4">PL_HMW_Pooled</strain>
    </source>
</reference>
<evidence type="ECO:0000313" key="4">
    <source>
        <dbReference type="EMBL" id="KAK3911045.1"/>
    </source>
</evidence>
<gene>
    <name evidence="4" type="ORF">KUF71_020749</name>
</gene>
<dbReference type="Proteomes" id="UP001219518">
    <property type="component" value="Unassembled WGS sequence"/>
</dbReference>
<dbReference type="GO" id="GO:0051707">
    <property type="term" value="P:response to other organism"/>
    <property type="evidence" value="ECO:0007669"/>
    <property type="project" value="UniProtKB-ARBA"/>
</dbReference>
<evidence type="ECO:0000256" key="2">
    <source>
        <dbReference type="SAM" id="MobiDB-lite"/>
    </source>
</evidence>
<evidence type="ECO:0000313" key="5">
    <source>
        <dbReference type="Proteomes" id="UP001219518"/>
    </source>
</evidence>
<dbReference type="SUPFAM" id="SSF57095">
    <property type="entry name" value="Scorpion toxin-like"/>
    <property type="match status" value="1"/>
</dbReference>
<accession>A0AAE1L9B0</accession>
<sequence length="83" mass="8345">MLALSVDGIQAREPADQEAGVGVEAAPAPASLSPASRPRRLVCDMLPSPLQSAACTASCLAQGKKGGSCQGGTCVCRDRDSSD</sequence>
<keyword evidence="5" id="KW-1185">Reference proteome</keyword>
<dbReference type="GO" id="GO:0006952">
    <property type="term" value="P:defense response"/>
    <property type="evidence" value="ECO:0007669"/>
    <property type="project" value="InterPro"/>
</dbReference>
<keyword evidence="1" id="KW-1015">Disulfide bond</keyword>
<protein>
    <submittedName>
        <fullName evidence="4">Defensin-1</fullName>
    </submittedName>
</protein>
<evidence type="ECO:0000259" key="3">
    <source>
        <dbReference type="PROSITE" id="PS51378"/>
    </source>
</evidence>
<dbReference type="InterPro" id="IPR001542">
    <property type="entry name" value="Defensin_invertebrate/fungal"/>
</dbReference>
<reference evidence="4" key="1">
    <citation type="submission" date="2021-07" db="EMBL/GenBank/DDBJ databases">
        <authorList>
            <person name="Catto M.A."/>
            <person name="Jacobson A."/>
            <person name="Kennedy G."/>
            <person name="Labadie P."/>
            <person name="Hunt B.G."/>
            <person name="Srinivasan R."/>
        </authorList>
    </citation>
    <scope>NUCLEOTIDE SEQUENCE</scope>
    <source>
        <strain evidence="4">PL_HMW_Pooled</strain>
        <tissue evidence="4">Head</tissue>
    </source>
</reference>
<dbReference type="EMBL" id="JAHWGI010000219">
    <property type="protein sequence ID" value="KAK3911045.1"/>
    <property type="molecule type" value="Genomic_DNA"/>
</dbReference>
<feature type="region of interest" description="Disordered" evidence="2">
    <location>
        <begin position="1"/>
        <end position="36"/>
    </location>
</feature>
<feature type="compositionally biased region" description="Low complexity" evidence="2">
    <location>
        <begin position="18"/>
        <end position="36"/>
    </location>
</feature>
<evidence type="ECO:0000256" key="1">
    <source>
        <dbReference type="ARBA" id="ARBA00023157"/>
    </source>
</evidence>